<dbReference type="EMBL" id="MTAB01000011">
    <property type="protein sequence ID" value="OSI21678.1"/>
    <property type="molecule type" value="Genomic_DNA"/>
</dbReference>
<accession>A0A1X3DI65</accession>
<proteinExistence type="predicted"/>
<organism evidence="1 2">
    <name type="scientific">Neisseria dumasiana</name>
    <dbReference type="NCBI Taxonomy" id="1931275"/>
    <lineage>
        <taxon>Bacteria</taxon>
        <taxon>Pseudomonadati</taxon>
        <taxon>Pseudomonadota</taxon>
        <taxon>Betaproteobacteria</taxon>
        <taxon>Neisseriales</taxon>
        <taxon>Neisseriaceae</taxon>
        <taxon>Neisseria</taxon>
    </lineage>
</organism>
<comment type="caution">
    <text evidence="1">The sequence shown here is derived from an EMBL/GenBank/DDBJ whole genome shotgun (WGS) entry which is preliminary data.</text>
</comment>
<dbReference type="Proteomes" id="UP000193303">
    <property type="component" value="Unassembled WGS sequence"/>
</dbReference>
<gene>
    <name evidence="1" type="ORF">BV912_06410</name>
</gene>
<sequence>MELEEKLSAIEKLEPRNDWLTIALEKAIAPLYEEIEAAPEEYRDDFWGTVEIEKVLTPEKLKRYERIRMLLGRRYWQLCRRQEKIRQTLTIDECERMIIS</sequence>
<evidence type="ECO:0000313" key="1">
    <source>
        <dbReference type="EMBL" id="OSI21678.1"/>
    </source>
</evidence>
<protein>
    <submittedName>
        <fullName evidence="1">Uncharacterized protein</fullName>
    </submittedName>
</protein>
<dbReference type="RefSeq" id="WP_085359264.1">
    <property type="nucleotide sequence ID" value="NZ_MTAB01000011.1"/>
</dbReference>
<dbReference type="AlphaFoldDB" id="A0A1X3DI65"/>
<name>A0A1X3DI65_9NEIS</name>
<evidence type="ECO:0000313" key="2">
    <source>
        <dbReference type="Proteomes" id="UP000193303"/>
    </source>
</evidence>
<reference evidence="2" key="1">
    <citation type="submission" date="2017-01" db="EMBL/GenBank/DDBJ databases">
        <authorList>
            <person name="Mah S.A."/>
            <person name="Swanson W.J."/>
            <person name="Moy G.W."/>
            <person name="Vacquier V.D."/>
        </authorList>
    </citation>
    <scope>NUCLEOTIDE SEQUENCE [LARGE SCALE GENOMIC DNA]</scope>
    <source>
        <strain evidence="2">124861</strain>
    </source>
</reference>